<feature type="domain" description="MARVEL" evidence="6">
    <location>
        <begin position="9"/>
        <end position="137"/>
    </location>
</feature>
<keyword evidence="2 5" id="KW-0812">Transmembrane</keyword>
<evidence type="ECO:0000313" key="7">
    <source>
        <dbReference type="EMBL" id="QKX55391.1"/>
    </source>
</evidence>
<dbReference type="KEGG" id="trg:TRUGW13939_02484"/>
<dbReference type="GO" id="GO:0016020">
    <property type="term" value="C:membrane"/>
    <property type="evidence" value="ECO:0007669"/>
    <property type="project" value="UniProtKB-SubCell"/>
</dbReference>
<evidence type="ECO:0000256" key="2">
    <source>
        <dbReference type="ARBA" id="ARBA00022692"/>
    </source>
</evidence>
<dbReference type="EMBL" id="CP055899">
    <property type="protein sequence ID" value="QKX55391.1"/>
    <property type="molecule type" value="Genomic_DNA"/>
</dbReference>
<feature type="transmembrane region" description="Helical" evidence="5">
    <location>
        <begin position="12"/>
        <end position="32"/>
    </location>
</feature>
<protein>
    <recommendedName>
        <fullName evidence="6">MARVEL domain-containing protein</fullName>
    </recommendedName>
</protein>
<dbReference type="PANTHER" id="PTHR39608:SF1">
    <property type="entry name" value="INTEGRAL MEMBRANE PROTEIN (AFU_ORTHOLOGUE AFUA_5G08640)"/>
    <property type="match status" value="1"/>
</dbReference>
<keyword evidence="8" id="KW-1185">Reference proteome</keyword>
<evidence type="ECO:0000256" key="1">
    <source>
        <dbReference type="ARBA" id="ARBA00004141"/>
    </source>
</evidence>
<proteinExistence type="predicted"/>
<reference evidence="8" key="1">
    <citation type="submission" date="2020-06" db="EMBL/GenBank/DDBJ databases">
        <title>A chromosome-scale genome assembly of Talaromyces rugulosus W13939.</title>
        <authorList>
            <person name="Wang B."/>
            <person name="Guo L."/>
            <person name="Ye K."/>
            <person name="Wang L."/>
        </authorList>
    </citation>
    <scope>NUCLEOTIDE SEQUENCE [LARGE SCALE GENOMIC DNA]</scope>
    <source>
        <strain evidence="8">W13939</strain>
    </source>
</reference>
<dbReference type="GeneID" id="55989992"/>
<comment type="subcellular location">
    <subcellularLocation>
        <location evidence="1">Membrane</location>
        <topology evidence="1">Multi-pass membrane protein</topology>
    </subcellularLocation>
</comment>
<organism evidence="7 8">
    <name type="scientific">Talaromyces rugulosus</name>
    <name type="common">Penicillium rugulosum</name>
    <dbReference type="NCBI Taxonomy" id="121627"/>
    <lineage>
        <taxon>Eukaryota</taxon>
        <taxon>Fungi</taxon>
        <taxon>Dikarya</taxon>
        <taxon>Ascomycota</taxon>
        <taxon>Pezizomycotina</taxon>
        <taxon>Eurotiomycetes</taxon>
        <taxon>Eurotiomycetidae</taxon>
        <taxon>Eurotiales</taxon>
        <taxon>Trichocomaceae</taxon>
        <taxon>Talaromyces</taxon>
        <taxon>Talaromyces sect. Islandici</taxon>
    </lineage>
</organism>
<feature type="transmembrane region" description="Helical" evidence="5">
    <location>
        <begin position="44"/>
        <end position="66"/>
    </location>
</feature>
<dbReference type="AlphaFoldDB" id="A0A7H8QPJ3"/>
<dbReference type="RefSeq" id="XP_035341570.1">
    <property type="nucleotide sequence ID" value="XM_035485677.1"/>
</dbReference>
<dbReference type="OrthoDB" id="4074965at2759"/>
<evidence type="ECO:0000259" key="6">
    <source>
        <dbReference type="Pfam" id="PF01284"/>
    </source>
</evidence>
<keyword evidence="3 5" id="KW-1133">Transmembrane helix</keyword>
<feature type="transmembrane region" description="Helical" evidence="5">
    <location>
        <begin position="73"/>
        <end position="93"/>
    </location>
</feature>
<evidence type="ECO:0000256" key="3">
    <source>
        <dbReference type="ARBA" id="ARBA00022989"/>
    </source>
</evidence>
<dbReference type="Pfam" id="PF01284">
    <property type="entry name" value="MARVEL"/>
    <property type="match status" value="1"/>
</dbReference>
<feature type="transmembrane region" description="Helical" evidence="5">
    <location>
        <begin position="126"/>
        <end position="146"/>
    </location>
</feature>
<name>A0A7H8QPJ3_TALRU</name>
<evidence type="ECO:0000256" key="4">
    <source>
        <dbReference type="ARBA" id="ARBA00023136"/>
    </source>
</evidence>
<dbReference type="PANTHER" id="PTHR39608">
    <property type="entry name" value="INTEGRAL MEMBRANE PROTEIN (AFU_ORTHOLOGUE AFUA_5G08640)"/>
    <property type="match status" value="1"/>
</dbReference>
<evidence type="ECO:0000256" key="5">
    <source>
        <dbReference type="SAM" id="Phobius"/>
    </source>
</evidence>
<accession>A0A7H8QPJ3</accession>
<evidence type="ECO:0000313" key="8">
    <source>
        <dbReference type="Proteomes" id="UP000509510"/>
    </source>
</evidence>
<gene>
    <name evidence="7" type="ORF">TRUGW13939_02484</name>
</gene>
<dbReference type="Proteomes" id="UP000509510">
    <property type="component" value="Chromosome II"/>
</dbReference>
<sequence>MSKTIPRSAAIALRVVQVASATIVAGIVGYFLNALQGGGDAWPIGRWIYVQVVAGLSIVLGCVLIIPNLHGCFVWPVDIIISLAWFAGFGNLINDLDGILCGQINSIGSVSGTNAICSQWKAGESFAFISAMVWLVTGFWGLFYVWRADQQRLGYWTGRYDV</sequence>
<keyword evidence="4 5" id="KW-0472">Membrane</keyword>
<dbReference type="InterPro" id="IPR008253">
    <property type="entry name" value="Marvel"/>
</dbReference>